<protein>
    <submittedName>
        <fullName evidence="1">Uncharacterized protein</fullName>
    </submittedName>
</protein>
<organism evidence="1">
    <name type="scientific">gut metagenome</name>
    <dbReference type="NCBI Taxonomy" id="749906"/>
    <lineage>
        <taxon>unclassified sequences</taxon>
        <taxon>metagenomes</taxon>
        <taxon>organismal metagenomes</taxon>
    </lineage>
</organism>
<dbReference type="AlphaFoldDB" id="J9GX00"/>
<comment type="caution">
    <text evidence="1">The sequence shown here is derived from an EMBL/GenBank/DDBJ whole genome shotgun (WGS) entry which is preliminary data.</text>
</comment>
<evidence type="ECO:0000313" key="1">
    <source>
        <dbReference type="EMBL" id="EJX07543.1"/>
    </source>
</evidence>
<gene>
    <name evidence="1" type="ORF">EVA_04349</name>
</gene>
<reference evidence="1" key="1">
    <citation type="journal article" date="2012" name="PLoS ONE">
        <title>Gene sets for utilization of primary and secondary nutrition supplies in the distal gut of endangered iberian lynx.</title>
        <authorList>
            <person name="Alcaide M."/>
            <person name="Messina E."/>
            <person name="Richter M."/>
            <person name="Bargiela R."/>
            <person name="Peplies J."/>
            <person name="Huws S.A."/>
            <person name="Newbold C.J."/>
            <person name="Golyshin P.N."/>
            <person name="Simon M.A."/>
            <person name="Lopez G."/>
            <person name="Yakimov M.M."/>
            <person name="Ferrer M."/>
        </authorList>
    </citation>
    <scope>NUCLEOTIDE SEQUENCE</scope>
</reference>
<dbReference type="EMBL" id="AMCI01000861">
    <property type="protein sequence ID" value="EJX07543.1"/>
    <property type="molecule type" value="Genomic_DNA"/>
</dbReference>
<name>J9GX00_9ZZZZ</name>
<sequence length="68" mass="7959">MVKVTRQKVPIVAQANLANGYFYFCDNRDMWAAMPNVECWAYLEDLMPTSFDEILEANKDVLERLKNK</sequence>
<proteinExistence type="predicted"/>
<accession>J9GX00</accession>